<comment type="caution">
    <text evidence="1">The sequence shown here is derived from an EMBL/GenBank/DDBJ whole genome shotgun (WGS) entry which is preliminary data.</text>
</comment>
<gene>
    <name evidence="1" type="ORF">ACFQ07_04310</name>
</gene>
<organism evidence="1 2">
    <name type="scientific">Actinomadura adrarensis</name>
    <dbReference type="NCBI Taxonomy" id="1819600"/>
    <lineage>
        <taxon>Bacteria</taxon>
        <taxon>Bacillati</taxon>
        <taxon>Actinomycetota</taxon>
        <taxon>Actinomycetes</taxon>
        <taxon>Streptosporangiales</taxon>
        <taxon>Thermomonosporaceae</taxon>
        <taxon>Actinomadura</taxon>
    </lineage>
</organism>
<keyword evidence="2" id="KW-1185">Reference proteome</keyword>
<sequence length="107" mass="11634">MTAPTSSAAGLSLGEEHIATFREDGFVVVENIIDPDVALAVADRYEALFRGEFETGLLPDEWNWKPGRDSEDLTRQICNAWKSDRLIASVALDAAIGRACAQLGGWP</sequence>
<evidence type="ECO:0008006" key="3">
    <source>
        <dbReference type="Google" id="ProtNLM"/>
    </source>
</evidence>
<accession>A0ABW3CAB9</accession>
<feature type="non-terminal residue" evidence="1">
    <location>
        <position position="107"/>
    </location>
</feature>
<reference evidence="2" key="1">
    <citation type="journal article" date="2019" name="Int. J. Syst. Evol. Microbiol.">
        <title>The Global Catalogue of Microorganisms (GCM) 10K type strain sequencing project: providing services to taxonomists for standard genome sequencing and annotation.</title>
        <authorList>
            <consortium name="The Broad Institute Genomics Platform"/>
            <consortium name="The Broad Institute Genome Sequencing Center for Infectious Disease"/>
            <person name="Wu L."/>
            <person name="Ma J."/>
        </authorList>
    </citation>
    <scope>NUCLEOTIDE SEQUENCE [LARGE SCALE GENOMIC DNA]</scope>
    <source>
        <strain evidence="2">JCM 31696</strain>
    </source>
</reference>
<evidence type="ECO:0000313" key="2">
    <source>
        <dbReference type="Proteomes" id="UP001597083"/>
    </source>
</evidence>
<dbReference type="Gene3D" id="2.60.120.620">
    <property type="entry name" value="q2cbj1_9rhob like domain"/>
    <property type="match status" value="1"/>
</dbReference>
<evidence type="ECO:0000313" key="1">
    <source>
        <dbReference type="EMBL" id="MFD0851426.1"/>
    </source>
</evidence>
<dbReference type="SUPFAM" id="SSF51197">
    <property type="entry name" value="Clavaminate synthase-like"/>
    <property type="match status" value="1"/>
</dbReference>
<name>A0ABW3CAB9_9ACTN</name>
<protein>
    <recommendedName>
        <fullName evidence="3">Phytanoyl-CoA dioxygenase</fullName>
    </recommendedName>
</protein>
<proteinExistence type="predicted"/>
<dbReference type="EMBL" id="JBHTIR010000457">
    <property type="protein sequence ID" value="MFD0851426.1"/>
    <property type="molecule type" value="Genomic_DNA"/>
</dbReference>
<dbReference type="Proteomes" id="UP001597083">
    <property type="component" value="Unassembled WGS sequence"/>
</dbReference>